<protein>
    <submittedName>
        <fullName evidence="1">Carbonic anhydrase or acetyltransferase, isoleucine patch superfamily</fullName>
    </submittedName>
</protein>
<dbReference type="Gene3D" id="2.160.10.10">
    <property type="entry name" value="Hexapeptide repeat proteins"/>
    <property type="match status" value="1"/>
</dbReference>
<dbReference type="InterPro" id="IPR011004">
    <property type="entry name" value="Trimer_LpxA-like_sf"/>
</dbReference>
<dbReference type="Proteomes" id="UP000199075">
    <property type="component" value="Unassembled WGS sequence"/>
</dbReference>
<dbReference type="Pfam" id="PF14602">
    <property type="entry name" value="Hexapep_2"/>
    <property type="match status" value="1"/>
</dbReference>
<dbReference type="SUPFAM" id="SSF51161">
    <property type="entry name" value="Trimeric LpxA-like enzymes"/>
    <property type="match status" value="1"/>
</dbReference>
<proteinExistence type="predicted"/>
<keyword evidence="2" id="KW-1185">Reference proteome</keyword>
<keyword evidence="1" id="KW-0808">Transferase</keyword>
<evidence type="ECO:0000313" key="2">
    <source>
        <dbReference type="Proteomes" id="UP000199075"/>
    </source>
</evidence>
<dbReference type="PANTHER" id="PTHR13061:SF56">
    <property type="entry name" value="PROTEIN YRDA"/>
    <property type="match status" value="1"/>
</dbReference>
<dbReference type="InterPro" id="IPR001451">
    <property type="entry name" value="Hexapep"/>
</dbReference>
<dbReference type="InterPro" id="IPR047324">
    <property type="entry name" value="LbH_gamma_CA-like"/>
</dbReference>
<reference evidence="2" key="1">
    <citation type="submission" date="2016-10" db="EMBL/GenBank/DDBJ databases">
        <authorList>
            <person name="Varghese N."/>
            <person name="Submissions S."/>
        </authorList>
    </citation>
    <scope>NUCLEOTIDE SEQUENCE [LARGE SCALE GENOMIC DNA]</scope>
    <source>
        <strain evidence="2">CGMCC 1.6444</strain>
    </source>
</reference>
<dbReference type="STRING" id="419597.SAMN04487957_1077"/>
<dbReference type="CDD" id="cd04645">
    <property type="entry name" value="LbH_gamma_CA_like"/>
    <property type="match status" value="1"/>
</dbReference>
<dbReference type="AlphaFoldDB" id="A0A1H0JZE0"/>
<dbReference type="GO" id="GO:0016740">
    <property type="term" value="F:transferase activity"/>
    <property type="evidence" value="ECO:0007669"/>
    <property type="project" value="UniProtKB-KW"/>
</dbReference>
<dbReference type="InterPro" id="IPR050484">
    <property type="entry name" value="Transf_Hexapept/Carb_Anhydrase"/>
</dbReference>
<sequence length="183" mass="19564">MSESRAIRPWKGKQPRLGERVYIDPASLVLGDVELGDDSSVWPMAVIRGDMHRIRIGARTSVQDGCVLHITHASDFNPGGFPLTIGDDVTIGHKAILHGATLGSRILVGMGAIVMDGAVVEDEVIIAAGAVVTPGKHLESGHVYAGNPAKALRPLKEKERAFFPYTAGNYVRLKDDYLAAAAE</sequence>
<accession>A0A1H0JZE0</accession>
<gene>
    <name evidence="1" type="ORF">SAMN04487957_1077</name>
</gene>
<evidence type="ECO:0000313" key="1">
    <source>
        <dbReference type="EMBL" id="SDO48761.1"/>
    </source>
</evidence>
<dbReference type="RefSeq" id="WP_089679365.1">
    <property type="nucleotide sequence ID" value="NZ_FNIV01000007.1"/>
</dbReference>
<dbReference type="OrthoDB" id="9803036at2"/>
<name>A0A1H0JZE0_9GAMM</name>
<dbReference type="PANTHER" id="PTHR13061">
    <property type="entry name" value="DYNACTIN SUBUNIT P25"/>
    <property type="match status" value="1"/>
</dbReference>
<organism evidence="1 2">
    <name type="scientific">Halomonas shengliensis</name>
    <dbReference type="NCBI Taxonomy" id="419597"/>
    <lineage>
        <taxon>Bacteria</taxon>
        <taxon>Pseudomonadati</taxon>
        <taxon>Pseudomonadota</taxon>
        <taxon>Gammaproteobacteria</taxon>
        <taxon>Oceanospirillales</taxon>
        <taxon>Halomonadaceae</taxon>
        <taxon>Halomonas</taxon>
    </lineage>
</organism>
<dbReference type="EMBL" id="FNIV01000007">
    <property type="protein sequence ID" value="SDO48761.1"/>
    <property type="molecule type" value="Genomic_DNA"/>
</dbReference>